<reference evidence="5 6" key="1">
    <citation type="submission" date="2018-05" db="EMBL/GenBank/DDBJ databases">
        <title>Draft genome sequence of Scytalidium lignicola DSM 105466, a ubiquitous saprotrophic fungus.</title>
        <authorList>
            <person name="Buettner E."/>
            <person name="Gebauer A.M."/>
            <person name="Hofrichter M."/>
            <person name="Liers C."/>
            <person name="Kellner H."/>
        </authorList>
    </citation>
    <scope>NUCLEOTIDE SEQUENCE [LARGE SCALE GENOMIC DNA]</scope>
    <source>
        <strain evidence="5 6">DSM 105466</strain>
    </source>
</reference>
<evidence type="ECO:0000256" key="3">
    <source>
        <dbReference type="ARBA" id="ARBA00023002"/>
    </source>
</evidence>
<proteinExistence type="predicted"/>
<keyword evidence="3" id="KW-0560">Oxidoreductase</keyword>
<feature type="domain" description="FAD-binding" evidence="4">
    <location>
        <begin position="86"/>
        <end position="320"/>
    </location>
</feature>
<dbReference type="AlphaFoldDB" id="A0A3E2GTA3"/>
<dbReference type="InterPro" id="IPR036188">
    <property type="entry name" value="FAD/NAD-bd_sf"/>
</dbReference>
<name>A0A3E2GTA3_SCYLI</name>
<keyword evidence="2" id="KW-0274">FAD</keyword>
<feature type="non-terminal residue" evidence="5">
    <location>
        <position position="1"/>
    </location>
</feature>
<dbReference type="PRINTS" id="PR00420">
    <property type="entry name" value="RNGMNOXGNASE"/>
</dbReference>
<dbReference type="PANTHER" id="PTHR43004:SF21">
    <property type="entry name" value="FAD-BINDING DOMAIN-CONTAINING PROTEIN-RELATED"/>
    <property type="match status" value="1"/>
</dbReference>
<dbReference type="InterPro" id="IPR050641">
    <property type="entry name" value="RIFMO-like"/>
</dbReference>
<evidence type="ECO:0000259" key="4">
    <source>
        <dbReference type="Pfam" id="PF01494"/>
    </source>
</evidence>
<comment type="caution">
    <text evidence="5">The sequence shown here is derived from an EMBL/GenBank/DDBJ whole genome shotgun (WGS) entry which is preliminary data.</text>
</comment>
<dbReference type="InterPro" id="IPR002938">
    <property type="entry name" value="FAD-bd"/>
</dbReference>
<dbReference type="EMBL" id="NCSJ02000544">
    <property type="protein sequence ID" value="RFU23973.1"/>
    <property type="molecule type" value="Genomic_DNA"/>
</dbReference>
<dbReference type="SUPFAM" id="SSF51905">
    <property type="entry name" value="FAD/NAD(P)-binding domain"/>
    <property type="match status" value="1"/>
</dbReference>
<dbReference type="Gene3D" id="3.40.30.120">
    <property type="match status" value="1"/>
</dbReference>
<protein>
    <recommendedName>
        <fullName evidence="4">FAD-binding domain-containing protein</fullName>
    </recommendedName>
</protein>
<dbReference type="OMA" id="GDSAHQN"/>
<sequence>MSSYKLIVHDVPVLVVGGGPVGMLTATQLAHHGVQCMLAERNLELTKWPKMDITNCRSMELLRRLKLADELRKIALFEAWLKPVIEANPLINCYFGLKFKSLSETSDGVVSLLRDTTTEQYHIVKSKYLVGCDGSGSRVRKASKINLTGGPVPSALYLVHFKSRDLAKLRKQGQFWHIYFTHGGFIISQDEVNTFTAHLLISLDEDVDRFDPKEIVYKVLGGHAGLFHIDIDKIMVNNAWRLNLVVADNYRSKRGCVFPAGDSVHQNIPTGGYGMNTGVADAYDIGWKLAAVLNGYAGEYLLQSYNTERRPVTLRNVERSDLHFSVVTTYIGMASEKGTDVLLSATEEAKFPDSPVVVNDGSEEKEWNPSHYTPSTWPGVRAPHVFLKDGTTSIFDLYGENYTVIDFTADGIISQEFQEAASSIRVPLKRVHLPSEPHVRSVWERGVVLVRPDGFLAGVTVTFRRTIQVVK</sequence>
<dbReference type="Pfam" id="PF21274">
    <property type="entry name" value="Rng_hyd_C"/>
    <property type="match status" value="1"/>
</dbReference>
<feature type="non-terminal residue" evidence="5">
    <location>
        <position position="471"/>
    </location>
</feature>
<dbReference type="PANTHER" id="PTHR43004">
    <property type="entry name" value="TRK SYSTEM POTASSIUM UPTAKE PROTEIN"/>
    <property type="match status" value="1"/>
</dbReference>
<evidence type="ECO:0000256" key="2">
    <source>
        <dbReference type="ARBA" id="ARBA00022827"/>
    </source>
</evidence>
<feature type="domain" description="FAD-binding" evidence="4">
    <location>
        <begin position="10"/>
        <end position="75"/>
    </location>
</feature>
<dbReference type="Proteomes" id="UP000258309">
    <property type="component" value="Unassembled WGS sequence"/>
</dbReference>
<keyword evidence="6" id="KW-1185">Reference proteome</keyword>
<organism evidence="5 6">
    <name type="scientific">Scytalidium lignicola</name>
    <name type="common">Hyphomycete</name>
    <dbReference type="NCBI Taxonomy" id="5539"/>
    <lineage>
        <taxon>Eukaryota</taxon>
        <taxon>Fungi</taxon>
        <taxon>Dikarya</taxon>
        <taxon>Ascomycota</taxon>
        <taxon>Pezizomycotina</taxon>
        <taxon>Leotiomycetes</taxon>
        <taxon>Leotiomycetes incertae sedis</taxon>
        <taxon>Scytalidium</taxon>
    </lineage>
</organism>
<gene>
    <name evidence="5" type="ORF">B7463_g12365</name>
</gene>
<evidence type="ECO:0000313" key="6">
    <source>
        <dbReference type="Proteomes" id="UP000258309"/>
    </source>
</evidence>
<evidence type="ECO:0000256" key="1">
    <source>
        <dbReference type="ARBA" id="ARBA00022630"/>
    </source>
</evidence>
<dbReference type="GO" id="GO:0071949">
    <property type="term" value="F:FAD binding"/>
    <property type="evidence" value="ECO:0007669"/>
    <property type="project" value="InterPro"/>
</dbReference>
<evidence type="ECO:0000313" key="5">
    <source>
        <dbReference type="EMBL" id="RFU23973.1"/>
    </source>
</evidence>
<dbReference type="OrthoDB" id="2096480at2759"/>
<dbReference type="Gene3D" id="3.50.50.60">
    <property type="entry name" value="FAD/NAD(P)-binding domain"/>
    <property type="match status" value="3"/>
</dbReference>
<dbReference type="STRING" id="5539.A0A3E2GTA3"/>
<dbReference type="Pfam" id="PF01494">
    <property type="entry name" value="FAD_binding_3"/>
    <property type="match status" value="2"/>
</dbReference>
<keyword evidence="1" id="KW-0285">Flavoprotein</keyword>
<accession>A0A3E2GTA3</accession>
<dbReference type="GO" id="GO:0016709">
    <property type="term" value="F:oxidoreductase activity, acting on paired donors, with incorporation or reduction of molecular oxygen, NAD(P)H as one donor, and incorporation of one atom of oxygen"/>
    <property type="evidence" value="ECO:0007669"/>
    <property type="project" value="UniProtKB-ARBA"/>
</dbReference>